<name>A0A249Y293_9CAUD</name>
<dbReference type="GO" id="GO:0051701">
    <property type="term" value="P:biological process involved in interaction with host"/>
    <property type="evidence" value="ECO:0007669"/>
    <property type="project" value="UniProtKB-ARBA"/>
</dbReference>
<keyword evidence="2" id="KW-0946">Virion</keyword>
<dbReference type="InterPro" id="IPR024535">
    <property type="entry name" value="RHGA/B-epi-like_pectate_lyase"/>
</dbReference>
<evidence type="ECO:0000256" key="1">
    <source>
        <dbReference type="ARBA" id="ARBA00004328"/>
    </source>
</evidence>
<dbReference type="GO" id="GO:0016829">
    <property type="term" value="F:lyase activity"/>
    <property type="evidence" value="ECO:0007669"/>
    <property type="project" value="UniProtKB-KW"/>
</dbReference>
<dbReference type="InterPro" id="IPR011050">
    <property type="entry name" value="Pectin_lyase_fold/virulence"/>
</dbReference>
<evidence type="ECO:0000313" key="5">
    <source>
        <dbReference type="Proteomes" id="UP000224362"/>
    </source>
</evidence>
<keyword evidence="4" id="KW-0456">Lyase</keyword>
<sequence>MVTKNTSYHPLMGDVEPATYYRRGSFQDGGFVQIPDDIIKHSDGNWYRYKNAIPAGGVPVLPGTSPDSNWELVGLRGDVVDRLGTTSGFRFVGQAASIAEVRAIEPTKPNERILMKQYGPIKGVGGGEFWYDELDTTTADNGGTILVTAGGKRWKKIMKDTGYSAEDFGADPNGVADSRAAIQAAIDFVGTLKNKILYLTGTYRIEGDTTITLANGVQLLGTRRGMTQGPQTVQGDTMRVVNDTTFHVAMTPGKTTPLFTAGRDAVFSGFSVVYINQPKEAATINDILTYGPTIWASHSCSVVNVRYVAAWDFFNGRGEAHFISDIYGYAFNVDFHIEMCADVTRLKNIHINSNVYRPGWSILDVAAPRVTSRAFEMVQHDGIMFEGIHVFAKGTVWHNRQNSTARLCSLNGTDFLFDKCGTMLDSDVNGGVCCSLSNGVFIHDYHTNEGAALNLTNPVGTQVTSYYLTDWKWQLGSAGTSPGQGSWAANWMNFNSAAGTRVWLDNINILAMGTLALNNNAQFNRVEGSVTIGTRKINFRPQNANLVENHRLVSIDPFTNIPYGFTKLGTAVTVSGRNVTSTAATSPTGLGISTRVAQTFPSSCAVWVYASQKGDSSGILVTAYLAGFTNPITFSAQWEAMGNSWLARLEVPSSAGRTHWDITANAPSATGGTLTIQSVHMIAGTTLEFSPESDSVAIHTNQVGALRGKMTLVANVPQELPSAHFGGDRGVISLYVKSATVVGYWVLNKRLIGDTGTVTQIAYAAGAETITVDWPAGSGAKPRVMSTAGGDVDVTITGV</sequence>
<accession>A0A249Y293</accession>
<organism evidence="4 5">
    <name type="scientific">Serratia phage 2050H1</name>
    <dbReference type="NCBI Taxonomy" id="2024250"/>
    <lineage>
        <taxon>Viruses</taxon>
        <taxon>Duplodnaviria</taxon>
        <taxon>Heunggongvirae</taxon>
        <taxon>Uroviricota</taxon>
        <taxon>Caudoviricetes</taxon>
        <taxon>Pantevenvirales</taxon>
        <taxon>Ackermannviridae</taxon>
        <taxon>Miltonvirus</taxon>
        <taxon>Miltonvirus MAM1</taxon>
    </lineage>
</organism>
<dbReference type="Proteomes" id="UP000224362">
    <property type="component" value="Segment"/>
</dbReference>
<dbReference type="Gene3D" id="2.160.20.10">
    <property type="entry name" value="Single-stranded right-handed beta-helix, Pectin lyase-like"/>
    <property type="match status" value="1"/>
</dbReference>
<evidence type="ECO:0000259" key="3">
    <source>
        <dbReference type="Pfam" id="PF12708"/>
    </source>
</evidence>
<proteinExistence type="predicted"/>
<evidence type="ECO:0000256" key="2">
    <source>
        <dbReference type="ARBA" id="ARBA00022844"/>
    </source>
</evidence>
<dbReference type="CDD" id="cd20481">
    <property type="entry name" value="phage_tailspike_middle"/>
    <property type="match status" value="1"/>
</dbReference>
<dbReference type="GO" id="GO:0019058">
    <property type="term" value="P:viral life cycle"/>
    <property type="evidence" value="ECO:0007669"/>
    <property type="project" value="UniProtKB-ARBA"/>
</dbReference>
<protein>
    <submittedName>
        <fullName evidence="4">Pectate lyase</fullName>
    </submittedName>
</protein>
<dbReference type="EMBL" id="MF285619">
    <property type="protein sequence ID" value="ASZ78808.1"/>
    <property type="molecule type" value="Genomic_DNA"/>
</dbReference>
<dbReference type="Pfam" id="PF12708">
    <property type="entry name" value="Pect-lyase_RHGA_epim"/>
    <property type="match status" value="1"/>
</dbReference>
<comment type="subcellular location">
    <subcellularLocation>
        <location evidence="1">Virion</location>
    </subcellularLocation>
</comment>
<dbReference type="SUPFAM" id="SSF51126">
    <property type="entry name" value="Pectin lyase-like"/>
    <property type="match status" value="1"/>
</dbReference>
<gene>
    <name evidence="4" type="ORF">2050H1_042</name>
</gene>
<feature type="domain" description="Rhamnogalacturonase A/B/Epimerase-like pectate lyase" evidence="3">
    <location>
        <begin position="165"/>
        <end position="246"/>
    </location>
</feature>
<dbReference type="GO" id="GO:0044423">
    <property type="term" value="C:virion component"/>
    <property type="evidence" value="ECO:0007669"/>
    <property type="project" value="UniProtKB-KW"/>
</dbReference>
<reference evidence="4 5" key="1">
    <citation type="submission" date="2017-06" db="EMBL/GenBank/DDBJ databases">
        <authorList>
            <person name="Kim H.J."/>
            <person name="Triplett B.A."/>
        </authorList>
    </citation>
    <scope>NUCLEOTIDE SEQUENCE [LARGE SCALE GENOMIC DNA]</scope>
</reference>
<evidence type="ECO:0000313" key="4">
    <source>
        <dbReference type="EMBL" id="ASZ78808.1"/>
    </source>
</evidence>
<dbReference type="InterPro" id="IPR012334">
    <property type="entry name" value="Pectin_lyas_fold"/>
</dbReference>